<dbReference type="RefSeq" id="WP_285746963.1">
    <property type="nucleotide sequence ID" value="NZ_CP127162.1"/>
</dbReference>
<sequence>MNPEKATSHILKDQENGVSVIVFTSKPLEDSYRELLQKNIDYINNNLKKDKPILHVSFINVEQDERYDYKTIFELKTDPQILLFENDEIKLRTNDPDELVPYYENESVGK</sequence>
<evidence type="ECO:0000313" key="2">
    <source>
        <dbReference type="Proteomes" id="UP001236415"/>
    </source>
</evidence>
<gene>
    <name evidence="1" type="ORF">QPK24_05835</name>
</gene>
<evidence type="ECO:0000313" key="1">
    <source>
        <dbReference type="EMBL" id="WIV20219.1"/>
    </source>
</evidence>
<name>A0ABY8X694_9BACL</name>
<proteinExistence type="predicted"/>
<dbReference type="EMBL" id="CP127162">
    <property type="protein sequence ID" value="WIV20219.1"/>
    <property type="molecule type" value="Genomic_DNA"/>
</dbReference>
<dbReference type="Proteomes" id="UP001236415">
    <property type="component" value="Chromosome"/>
</dbReference>
<keyword evidence="2" id="KW-1185">Reference proteome</keyword>
<organism evidence="1 2">
    <name type="scientific">Paenibacillus polygoni</name>
    <dbReference type="NCBI Taxonomy" id="3050112"/>
    <lineage>
        <taxon>Bacteria</taxon>
        <taxon>Bacillati</taxon>
        <taxon>Bacillota</taxon>
        <taxon>Bacilli</taxon>
        <taxon>Bacillales</taxon>
        <taxon>Paenibacillaceae</taxon>
        <taxon>Paenibacillus</taxon>
    </lineage>
</organism>
<reference evidence="1 2" key="1">
    <citation type="submission" date="2023-06" db="EMBL/GenBank/DDBJ databases">
        <title>Paenibacillus polygonum sp. nov., an endophytic bacterium, isolated from Polygonum lapathifolium L. in Nanji Wetland National Nature Reserve, South of Poyang Lake, Jiangxi Province, China.</title>
        <authorList>
            <person name="Yu Z."/>
        </authorList>
    </citation>
    <scope>NUCLEOTIDE SEQUENCE [LARGE SCALE GENOMIC DNA]</scope>
    <source>
        <strain evidence="1 2">C31</strain>
    </source>
</reference>
<protein>
    <submittedName>
        <fullName evidence="1">Uncharacterized protein</fullName>
    </submittedName>
</protein>
<accession>A0ABY8X694</accession>